<comment type="caution">
    <text evidence="2">The sequence shown here is derived from an EMBL/GenBank/DDBJ whole genome shotgun (WGS) entry which is preliminary data.</text>
</comment>
<name>A0A9P1ILL4_9PELO</name>
<dbReference type="AlphaFoldDB" id="A0A9P1ILL4"/>
<proteinExistence type="predicted"/>
<reference evidence="2" key="1">
    <citation type="submission" date="2022-11" db="EMBL/GenBank/DDBJ databases">
        <authorList>
            <person name="Kikuchi T."/>
        </authorList>
    </citation>
    <scope>NUCLEOTIDE SEQUENCE</scope>
    <source>
        <strain evidence="2">PS1010</strain>
    </source>
</reference>
<organism evidence="2 3">
    <name type="scientific">Caenorhabditis angaria</name>
    <dbReference type="NCBI Taxonomy" id="860376"/>
    <lineage>
        <taxon>Eukaryota</taxon>
        <taxon>Metazoa</taxon>
        <taxon>Ecdysozoa</taxon>
        <taxon>Nematoda</taxon>
        <taxon>Chromadorea</taxon>
        <taxon>Rhabditida</taxon>
        <taxon>Rhabditina</taxon>
        <taxon>Rhabditomorpha</taxon>
        <taxon>Rhabditoidea</taxon>
        <taxon>Rhabditidae</taxon>
        <taxon>Peloderinae</taxon>
        <taxon>Caenorhabditis</taxon>
    </lineage>
</organism>
<protein>
    <submittedName>
        <fullName evidence="2">Uncharacterized protein</fullName>
    </submittedName>
</protein>
<accession>A0A9P1ILL4</accession>
<feature type="transmembrane region" description="Helical" evidence="1">
    <location>
        <begin position="52"/>
        <end position="73"/>
    </location>
</feature>
<keyword evidence="3" id="KW-1185">Reference proteome</keyword>
<evidence type="ECO:0000313" key="2">
    <source>
        <dbReference type="EMBL" id="CAI5447320.1"/>
    </source>
</evidence>
<dbReference type="EMBL" id="CANHGI010000004">
    <property type="protein sequence ID" value="CAI5447320.1"/>
    <property type="molecule type" value="Genomic_DNA"/>
</dbReference>
<feature type="transmembrane region" description="Helical" evidence="1">
    <location>
        <begin position="18"/>
        <end position="40"/>
    </location>
</feature>
<gene>
    <name evidence="2" type="ORF">CAMP_LOCUS9957</name>
</gene>
<sequence>MCEKVDLGQKACCTSAKMLLFVVAGGELLIGIVIAILAGIAGERGGSGWYCAADYITMGILTIVLCFYSAKWFVILNYIGQICLAICAVTITVVLGFAIASANFLLETGLTHKKKEKEELETAITMCYCMMAFSILGAVFSIMAGVVYAKVLCCGGGGGGSSSFSSGTS</sequence>
<dbReference type="Proteomes" id="UP001152747">
    <property type="component" value="Unassembled WGS sequence"/>
</dbReference>
<evidence type="ECO:0000313" key="3">
    <source>
        <dbReference type="Proteomes" id="UP001152747"/>
    </source>
</evidence>
<feature type="transmembrane region" description="Helical" evidence="1">
    <location>
        <begin position="79"/>
        <end position="106"/>
    </location>
</feature>
<evidence type="ECO:0000256" key="1">
    <source>
        <dbReference type="SAM" id="Phobius"/>
    </source>
</evidence>
<keyword evidence="1" id="KW-0812">Transmembrane</keyword>
<feature type="transmembrane region" description="Helical" evidence="1">
    <location>
        <begin position="127"/>
        <end position="149"/>
    </location>
</feature>
<keyword evidence="1" id="KW-1133">Transmembrane helix</keyword>
<keyword evidence="1" id="KW-0472">Membrane</keyword>